<gene>
    <name evidence="14" type="ORF">TIFTF001_000510</name>
</gene>
<dbReference type="GO" id="GO:0030497">
    <property type="term" value="P:fatty acid elongation"/>
    <property type="evidence" value="ECO:0007669"/>
    <property type="project" value="TreeGrafter"/>
</dbReference>
<evidence type="ECO:0000256" key="9">
    <source>
        <dbReference type="ARBA" id="ARBA00023098"/>
    </source>
</evidence>
<keyword evidence="9 13" id="KW-0443">Lipid metabolism</keyword>
<dbReference type="AlphaFoldDB" id="A0AA87ZDQ7"/>
<dbReference type="GO" id="GO:0005789">
    <property type="term" value="C:endoplasmic reticulum membrane"/>
    <property type="evidence" value="ECO:0007669"/>
    <property type="project" value="UniProtKB-SubCell"/>
</dbReference>
<reference evidence="14" key="1">
    <citation type="submission" date="2023-07" db="EMBL/GenBank/DDBJ databases">
        <title>draft genome sequence of fig (Ficus carica).</title>
        <authorList>
            <person name="Takahashi T."/>
            <person name="Nishimura K."/>
        </authorList>
    </citation>
    <scope>NUCLEOTIDE SEQUENCE</scope>
</reference>
<name>A0AA87ZDQ7_FICCA</name>
<evidence type="ECO:0000256" key="13">
    <source>
        <dbReference type="RuleBase" id="RU363109"/>
    </source>
</evidence>
<dbReference type="Pfam" id="PF04387">
    <property type="entry name" value="PTPLA"/>
    <property type="match status" value="1"/>
</dbReference>
<evidence type="ECO:0000256" key="3">
    <source>
        <dbReference type="ARBA" id="ARBA00007811"/>
    </source>
</evidence>
<evidence type="ECO:0000256" key="6">
    <source>
        <dbReference type="ARBA" id="ARBA00022692"/>
    </source>
</evidence>
<comment type="similarity">
    <text evidence="3 13">Belongs to the very long-chain fatty acids dehydratase HACD family.</text>
</comment>
<accession>A0AA87ZDQ7</accession>
<comment type="caution">
    <text evidence="13">Lacks conserved residue(s) required for the propagation of feature annotation.</text>
</comment>
<evidence type="ECO:0000256" key="5">
    <source>
        <dbReference type="ARBA" id="ARBA00022516"/>
    </source>
</evidence>
<keyword evidence="12 13" id="KW-0456">Lyase</keyword>
<dbReference type="GO" id="GO:0030148">
    <property type="term" value="P:sphingolipid biosynthetic process"/>
    <property type="evidence" value="ECO:0007669"/>
    <property type="project" value="TreeGrafter"/>
</dbReference>
<evidence type="ECO:0000256" key="4">
    <source>
        <dbReference type="ARBA" id="ARBA00013122"/>
    </source>
</evidence>
<dbReference type="GO" id="GO:0102158">
    <property type="term" value="F:very-long-chain (3R)-3-hydroxyacyl-CoA dehydratase activity"/>
    <property type="evidence" value="ECO:0007669"/>
    <property type="project" value="UniProtKB-EC"/>
</dbReference>
<comment type="subcellular location">
    <subcellularLocation>
        <location evidence="13">Endoplasmic reticulum membrane</location>
        <topology evidence="13">Multi-pass membrane protein</topology>
    </subcellularLocation>
    <subcellularLocation>
        <location evidence="1">Membrane</location>
        <topology evidence="1">Multi-pass membrane protein</topology>
    </subcellularLocation>
</comment>
<dbReference type="EC" id="4.2.1.134" evidence="4 13"/>
<comment type="caution">
    <text evidence="14">The sequence shown here is derived from an EMBL/GenBank/DDBJ whole genome shotgun (WGS) entry which is preliminary data.</text>
</comment>
<keyword evidence="15" id="KW-1185">Reference proteome</keyword>
<dbReference type="EMBL" id="BTGU01000001">
    <property type="protein sequence ID" value="GMN24343.1"/>
    <property type="molecule type" value="Genomic_DNA"/>
</dbReference>
<dbReference type="GO" id="GO:0042761">
    <property type="term" value="P:very long-chain fatty acid biosynthetic process"/>
    <property type="evidence" value="ECO:0007669"/>
    <property type="project" value="TreeGrafter"/>
</dbReference>
<comment type="function">
    <text evidence="13">Catalyzes the third of the four reactions of the long-chain fatty acids elongation cycle. This endoplasmic reticulum-bound enzymatic process, allows the addition of two carbons to the chain of long- and very long-chain fatty acids/VLCFAs per cycle. This enzyme catalyzes the dehydration of the 3-hydroxyacyl-CoA intermediate into trans-2,3-enoyl-CoA, within each cycle of fatty acid elongation. Thereby, it participates to the production of VLCFAs of different chain lengths that are involved in multiple biological processes as precursors of membrane lipids and lipid mediators.</text>
</comment>
<evidence type="ECO:0000313" key="15">
    <source>
        <dbReference type="Proteomes" id="UP001187192"/>
    </source>
</evidence>
<keyword evidence="10 13" id="KW-0472">Membrane</keyword>
<proteinExistence type="inferred from homology"/>
<evidence type="ECO:0000256" key="2">
    <source>
        <dbReference type="ARBA" id="ARBA00005194"/>
    </source>
</evidence>
<protein>
    <recommendedName>
        <fullName evidence="4 13">Very-long-chain (3R)-3-hydroxyacyl-CoA dehydratase</fullName>
        <ecNumber evidence="4 13">4.2.1.134</ecNumber>
    </recommendedName>
</protein>
<dbReference type="PANTHER" id="PTHR11035:SF35">
    <property type="entry name" value="VERY-LONG-CHAIN (3R)-3-HYDROXYACYL-COA DEHYDRATASE"/>
    <property type="match status" value="1"/>
</dbReference>
<keyword evidence="8 13" id="KW-1133">Transmembrane helix</keyword>
<evidence type="ECO:0000256" key="12">
    <source>
        <dbReference type="ARBA" id="ARBA00023239"/>
    </source>
</evidence>
<keyword evidence="13" id="KW-0256">Endoplasmic reticulum</keyword>
<keyword evidence="7 13" id="KW-0276">Fatty acid metabolism</keyword>
<keyword evidence="6 13" id="KW-0812">Transmembrane</keyword>
<evidence type="ECO:0000256" key="1">
    <source>
        <dbReference type="ARBA" id="ARBA00004141"/>
    </source>
</evidence>
<evidence type="ECO:0000256" key="11">
    <source>
        <dbReference type="ARBA" id="ARBA00023160"/>
    </source>
</evidence>
<comment type="pathway">
    <text evidence="2 13">Lipid metabolism; fatty acid biosynthesis.</text>
</comment>
<dbReference type="Proteomes" id="UP001187192">
    <property type="component" value="Unassembled WGS sequence"/>
</dbReference>
<evidence type="ECO:0000313" key="14">
    <source>
        <dbReference type="EMBL" id="GMN24343.1"/>
    </source>
</evidence>
<keyword evidence="11 13" id="KW-0275">Fatty acid biosynthesis</keyword>
<feature type="transmembrane region" description="Helical" evidence="13">
    <location>
        <begin position="115"/>
        <end position="137"/>
    </location>
</feature>
<dbReference type="PANTHER" id="PTHR11035">
    <property type="entry name" value="VERY-LONG-CHAIN (3R)-3-HYDROXYACYL-COA DEHYDRATASE"/>
    <property type="match status" value="1"/>
</dbReference>
<sequence length="159" mass="18680">MTIVRRGGRRQRALGCIEKGRMGAGTSIVKKERAYRRWDGLNIGSNSLLKSVIRYPHHALNCIGKCPYWIVYLRYTAFTILYPIGESAEIWVMYKALSCIHKTNLFGDIFPCFPFLYYNFLSVFLLIYPLLWLKLYLHLFKQRKLKLGNGNDHEKKKKK</sequence>
<feature type="transmembrane region" description="Helical" evidence="13">
    <location>
        <begin position="66"/>
        <end position="85"/>
    </location>
</feature>
<organism evidence="14 15">
    <name type="scientific">Ficus carica</name>
    <name type="common">Common fig</name>
    <dbReference type="NCBI Taxonomy" id="3494"/>
    <lineage>
        <taxon>Eukaryota</taxon>
        <taxon>Viridiplantae</taxon>
        <taxon>Streptophyta</taxon>
        <taxon>Embryophyta</taxon>
        <taxon>Tracheophyta</taxon>
        <taxon>Spermatophyta</taxon>
        <taxon>Magnoliopsida</taxon>
        <taxon>eudicotyledons</taxon>
        <taxon>Gunneridae</taxon>
        <taxon>Pentapetalae</taxon>
        <taxon>rosids</taxon>
        <taxon>fabids</taxon>
        <taxon>Rosales</taxon>
        <taxon>Moraceae</taxon>
        <taxon>Ficeae</taxon>
        <taxon>Ficus</taxon>
    </lineage>
</organism>
<evidence type="ECO:0000256" key="10">
    <source>
        <dbReference type="ARBA" id="ARBA00023136"/>
    </source>
</evidence>
<evidence type="ECO:0000256" key="8">
    <source>
        <dbReference type="ARBA" id="ARBA00022989"/>
    </source>
</evidence>
<comment type="catalytic activity">
    <reaction evidence="13">
        <text>a very-long-chain (3R)-3-hydroxyacyl-CoA = a very-long-chain (2E)-enoyl-CoA + H2O</text>
        <dbReference type="Rhea" id="RHEA:45812"/>
        <dbReference type="ChEBI" id="CHEBI:15377"/>
        <dbReference type="ChEBI" id="CHEBI:83728"/>
        <dbReference type="ChEBI" id="CHEBI:85440"/>
        <dbReference type="EC" id="4.2.1.134"/>
    </reaction>
</comment>
<evidence type="ECO:0000256" key="7">
    <source>
        <dbReference type="ARBA" id="ARBA00022832"/>
    </source>
</evidence>
<keyword evidence="5 13" id="KW-0444">Lipid biosynthesis</keyword>
<dbReference type="InterPro" id="IPR007482">
    <property type="entry name" value="Tyr_Pase-like_PTPLA"/>
</dbReference>